<keyword evidence="2" id="KW-0472">Membrane</keyword>
<feature type="transmembrane region" description="Helical" evidence="2">
    <location>
        <begin position="115"/>
        <end position="140"/>
    </location>
</feature>
<feature type="compositionally biased region" description="Basic and acidic residues" evidence="1">
    <location>
        <begin position="29"/>
        <end position="42"/>
    </location>
</feature>
<evidence type="ECO:0000256" key="1">
    <source>
        <dbReference type="SAM" id="MobiDB-lite"/>
    </source>
</evidence>
<dbReference type="SMART" id="SM00731">
    <property type="entry name" value="SprT"/>
    <property type="match status" value="1"/>
</dbReference>
<keyword evidence="5" id="KW-1185">Reference proteome</keyword>
<feature type="region of interest" description="Disordered" evidence="1">
    <location>
        <begin position="1"/>
        <end position="50"/>
    </location>
</feature>
<sequence length="375" mass="42411">SDSDDDYNVVVKSTWRTRHSKPKTQSKVNKNDAPRCDEEDRSPSLPFSSIHSPFSFLPHKTLTSLASPKRTLSAPSKLHESDSSEEEFTSLLERLKNKNKFTGTTFSPKSTHGNCFILIVTLKPLLAFVFILVADVLLPLCKTPGCFLQSLSNTGSSCGRNFKQNKEALTIRLYQLYNTSVFDNKLPTNMSVTWNKKMRKTAGYCITGQERCGGNRYARIELSEKVCDSADRLRDTLIHEMCHAATWLINAVRDGHGNFWKLYARKSTLAHPELPMVTRCHSYDIKYKFQYQCTRCQNLIGRHSKSLDTQRFMCALCNGQLVLLTAAKPRAPTPFANFVKENYGTVRQELSGQSHGEVMRKLSVDFASKTKLSQS</sequence>
<evidence type="ECO:0000259" key="3">
    <source>
        <dbReference type="SMART" id="SM00731"/>
    </source>
</evidence>
<reference evidence="4" key="2">
    <citation type="submission" date="2025-09" db="UniProtKB">
        <authorList>
            <consortium name="Ensembl"/>
        </authorList>
    </citation>
    <scope>IDENTIFICATION</scope>
</reference>
<dbReference type="Proteomes" id="UP000694565">
    <property type="component" value="Unplaced"/>
</dbReference>
<dbReference type="InterPro" id="IPR035240">
    <property type="entry name" value="SprT_Zn_ribbon"/>
</dbReference>
<proteinExistence type="predicted"/>
<dbReference type="InterPro" id="IPR006640">
    <property type="entry name" value="SprT-like_domain"/>
</dbReference>
<dbReference type="Ensembl" id="ENSCLMT00005038314.1">
    <property type="protein sequence ID" value="ENSCLMP00005036871.1"/>
    <property type="gene ID" value="ENSCLMG00005017570.1"/>
</dbReference>
<feature type="compositionally biased region" description="Basic residues" evidence="1">
    <location>
        <begin position="15"/>
        <end position="24"/>
    </location>
</feature>
<dbReference type="GeneTree" id="ENSGT00440000040163"/>
<accession>A0A8C3A4C6</accession>
<reference evidence="4" key="1">
    <citation type="submission" date="2025-08" db="UniProtKB">
        <authorList>
            <consortium name="Ensembl"/>
        </authorList>
    </citation>
    <scope>IDENTIFICATION</scope>
</reference>
<dbReference type="Pfam" id="PF17283">
    <property type="entry name" value="Zn_ribbon_SprT"/>
    <property type="match status" value="1"/>
</dbReference>
<evidence type="ECO:0000313" key="5">
    <source>
        <dbReference type="Proteomes" id="UP000694565"/>
    </source>
</evidence>
<dbReference type="GO" id="GO:0005634">
    <property type="term" value="C:nucleus"/>
    <property type="evidence" value="ECO:0007669"/>
    <property type="project" value="TreeGrafter"/>
</dbReference>
<dbReference type="GO" id="GO:0006974">
    <property type="term" value="P:DNA damage response"/>
    <property type="evidence" value="ECO:0007669"/>
    <property type="project" value="UniProtKB-ARBA"/>
</dbReference>
<organism evidence="4 5">
    <name type="scientific">Cyclopterus lumpus</name>
    <name type="common">Lumpsucker</name>
    <dbReference type="NCBI Taxonomy" id="8103"/>
    <lineage>
        <taxon>Eukaryota</taxon>
        <taxon>Metazoa</taxon>
        <taxon>Chordata</taxon>
        <taxon>Craniata</taxon>
        <taxon>Vertebrata</taxon>
        <taxon>Euteleostomi</taxon>
        <taxon>Actinopterygii</taxon>
        <taxon>Neopterygii</taxon>
        <taxon>Teleostei</taxon>
        <taxon>Neoteleostei</taxon>
        <taxon>Acanthomorphata</taxon>
        <taxon>Eupercaria</taxon>
        <taxon>Perciformes</taxon>
        <taxon>Cottioidei</taxon>
        <taxon>Cottales</taxon>
        <taxon>Cyclopteridae</taxon>
        <taxon>Cyclopterus</taxon>
    </lineage>
</organism>
<keyword evidence="2" id="KW-0812">Transmembrane</keyword>
<dbReference type="AlphaFoldDB" id="A0A8C3A4C6"/>
<evidence type="ECO:0000256" key="2">
    <source>
        <dbReference type="SAM" id="Phobius"/>
    </source>
</evidence>
<dbReference type="PANTHER" id="PTHR23099:SF0">
    <property type="entry name" value="GERM CELL NUCLEAR ACIDIC PROTEIN"/>
    <property type="match status" value="1"/>
</dbReference>
<dbReference type="Pfam" id="PF10263">
    <property type="entry name" value="SprT-like"/>
    <property type="match status" value="1"/>
</dbReference>
<feature type="domain" description="SprT-like" evidence="3">
    <location>
        <begin position="167"/>
        <end position="324"/>
    </location>
</feature>
<evidence type="ECO:0000313" key="4">
    <source>
        <dbReference type="Ensembl" id="ENSCLMP00005036871.1"/>
    </source>
</evidence>
<dbReference type="PANTHER" id="PTHR23099">
    <property type="entry name" value="TRANSCRIPTIONAL REGULATOR"/>
    <property type="match status" value="1"/>
</dbReference>
<name>A0A8C3A4C6_CYCLU</name>
<keyword evidence="2" id="KW-1133">Transmembrane helix</keyword>
<protein>
    <submittedName>
        <fullName evidence="4">Germ cell nuclear acidic peptidase</fullName>
    </submittedName>
</protein>
<dbReference type="CDD" id="cd00084">
    <property type="entry name" value="HMG-box_SF"/>
    <property type="match status" value="1"/>
</dbReference>